<gene>
    <name evidence="2" type="ORF">ENJ96_08340</name>
</gene>
<dbReference type="PANTHER" id="PTHR15032">
    <property type="entry name" value="N-ACYL-PHOSPHATIDYLETHANOLAMINE-HYDROLYZING PHOSPHOLIPASE D"/>
    <property type="match status" value="1"/>
</dbReference>
<dbReference type="GO" id="GO:0008270">
    <property type="term" value="F:zinc ion binding"/>
    <property type="evidence" value="ECO:0007669"/>
    <property type="project" value="InterPro"/>
</dbReference>
<proteinExistence type="predicted"/>
<dbReference type="GO" id="GO:0070290">
    <property type="term" value="F:N-acylphosphatidylethanolamine-specific phospholipase D activity"/>
    <property type="evidence" value="ECO:0007669"/>
    <property type="project" value="InterPro"/>
</dbReference>
<protein>
    <submittedName>
        <fullName evidence="2">MBL fold metallo-hydrolase</fullName>
    </submittedName>
</protein>
<evidence type="ECO:0000259" key="1">
    <source>
        <dbReference type="Pfam" id="PF12706"/>
    </source>
</evidence>
<reference evidence="2" key="1">
    <citation type="journal article" date="2020" name="mSystems">
        <title>Genome- and Community-Level Interaction Insights into Carbon Utilization and Element Cycling Functions of Hydrothermarchaeota in Hydrothermal Sediment.</title>
        <authorList>
            <person name="Zhou Z."/>
            <person name="Liu Y."/>
            <person name="Xu W."/>
            <person name="Pan J."/>
            <person name="Luo Z.H."/>
            <person name="Li M."/>
        </authorList>
    </citation>
    <scope>NUCLEOTIDE SEQUENCE [LARGE SCALE GENOMIC DNA]</scope>
    <source>
        <strain evidence="2">HyVt-533</strain>
    </source>
</reference>
<dbReference type="Pfam" id="PF12706">
    <property type="entry name" value="Lactamase_B_2"/>
    <property type="match status" value="1"/>
</dbReference>
<feature type="domain" description="Metallo-beta-lactamase" evidence="1">
    <location>
        <begin position="9"/>
        <end position="200"/>
    </location>
</feature>
<dbReference type="Gene3D" id="3.60.15.10">
    <property type="entry name" value="Ribonuclease Z/Hydroxyacylglutathione hydrolase-like"/>
    <property type="match status" value="1"/>
</dbReference>
<dbReference type="PIRSF" id="PIRSF038896">
    <property type="entry name" value="NAPE-PLD"/>
    <property type="match status" value="1"/>
</dbReference>
<dbReference type="Proteomes" id="UP000886101">
    <property type="component" value="Unassembled WGS sequence"/>
</dbReference>
<dbReference type="AlphaFoldDB" id="A0A7V5P1F0"/>
<dbReference type="InterPro" id="IPR036866">
    <property type="entry name" value="RibonucZ/Hydroxyglut_hydro"/>
</dbReference>
<dbReference type="EMBL" id="DROK01000249">
    <property type="protein sequence ID" value="HHI97849.1"/>
    <property type="molecule type" value="Genomic_DNA"/>
</dbReference>
<dbReference type="SUPFAM" id="SSF56281">
    <property type="entry name" value="Metallo-hydrolase/oxidoreductase"/>
    <property type="match status" value="1"/>
</dbReference>
<dbReference type="PANTHER" id="PTHR15032:SF4">
    <property type="entry name" value="N-ACYL-PHOSPHATIDYLETHANOLAMINE-HYDROLYZING PHOSPHOLIPASE D"/>
    <property type="match status" value="1"/>
</dbReference>
<sequence length="247" mass="27852">MFLRLNQYNLLFDPIFSHIGGLVKRHTPPPINPEELPPISYVLISHAHRDHFDLNALKKIPGTFKIIAPLGLRHYLPKDFLSAKRLVELDWLESFEEEGLRVIALPLQHWSKRNLTDTNISLWAGFLLTEGKLKLFLGGDTGYFFGFKEMGQLFGPIDLAFVPAGAFLPRWLMAPFHLSPKEAVKAAQDLEAKQAVPIHWGAYKLGDEALDDPPKLFKLAARKADLKPLILYPGEGATLKNGLFRPL</sequence>
<dbReference type="GO" id="GO:0005737">
    <property type="term" value="C:cytoplasm"/>
    <property type="evidence" value="ECO:0007669"/>
    <property type="project" value="TreeGrafter"/>
</dbReference>
<dbReference type="InterPro" id="IPR001279">
    <property type="entry name" value="Metallo-B-lactamas"/>
</dbReference>
<comment type="caution">
    <text evidence="2">The sequence shown here is derived from an EMBL/GenBank/DDBJ whole genome shotgun (WGS) entry which is preliminary data.</text>
</comment>
<evidence type="ECO:0000313" key="2">
    <source>
        <dbReference type="EMBL" id="HHI97849.1"/>
    </source>
</evidence>
<dbReference type="InterPro" id="IPR024884">
    <property type="entry name" value="NAPE-PLD"/>
</dbReference>
<accession>A0A7V5P1F0</accession>
<organism evidence="2">
    <name type="scientific">Thermodesulfatator atlanticus</name>
    <dbReference type="NCBI Taxonomy" id="501497"/>
    <lineage>
        <taxon>Bacteria</taxon>
        <taxon>Pseudomonadati</taxon>
        <taxon>Thermodesulfobacteriota</taxon>
        <taxon>Thermodesulfobacteria</taxon>
        <taxon>Thermodesulfobacteriales</taxon>
        <taxon>Thermodesulfatatoraceae</taxon>
        <taxon>Thermodesulfatator</taxon>
    </lineage>
</organism>
<name>A0A7V5P1F0_9BACT</name>